<evidence type="ECO:0000256" key="1">
    <source>
        <dbReference type="SAM" id="MobiDB-lite"/>
    </source>
</evidence>
<evidence type="ECO:0000256" key="2">
    <source>
        <dbReference type="SAM" id="Phobius"/>
    </source>
</evidence>
<feature type="compositionally biased region" description="Gly residues" evidence="1">
    <location>
        <begin position="7"/>
        <end position="18"/>
    </location>
</feature>
<keyword evidence="2" id="KW-0472">Membrane</keyword>
<dbReference type="AlphaFoldDB" id="A0A1H9H2J9"/>
<feature type="region of interest" description="Disordered" evidence="1">
    <location>
        <begin position="1"/>
        <end position="66"/>
    </location>
</feature>
<evidence type="ECO:0000313" key="4">
    <source>
        <dbReference type="Proteomes" id="UP000199055"/>
    </source>
</evidence>
<proteinExistence type="predicted"/>
<keyword evidence="2" id="KW-1133">Transmembrane helix</keyword>
<dbReference type="STRING" id="403935.SAMN05216481_11069"/>
<sequence length="156" mass="16292">MTNDGNGENGNNGAGGPHGAHEYRGPSGSRGPSDPADPADPGVPGVGKGDPEPDWREEERELEERSASAARLFDIRRVIGLLFVIYGVLVTAAGIFVSDADLAKAQDININLWAGLSMLVLGLLFLLWLRLSPTVPPPSRREADDGGPGAVPSAGE</sequence>
<feature type="compositionally biased region" description="Low complexity" evidence="1">
    <location>
        <begin position="31"/>
        <end position="43"/>
    </location>
</feature>
<feature type="region of interest" description="Disordered" evidence="1">
    <location>
        <begin position="137"/>
        <end position="156"/>
    </location>
</feature>
<dbReference type="EMBL" id="FOET01000010">
    <property type="protein sequence ID" value="SEQ56540.1"/>
    <property type="molecule type" value="Genomic_DNA"/>
</dbReference>
<dbReference type="Proteomes" id="UP000199055">
    <property type="component" value="Unassembled WGS sequence"/>
</dbReference>
<gene>
    <name evidence="3" type="ORF">SAMN05216481_11069</name>
</gene>
<evidence type="ECO:0000313" key="3">
    <source>
        <dbReference type="EMBL" id="SEQ56540.1"/>
    </source>
</evidence>
<organism evidence="3 4">
    <name type="scientific">Streptomyces radiopugnans</name>
    <dbReference type="NCBI Taxonomy" id="403935"/>
    <lineage>
        <taxon>Bacteria</taxon>
        <taxon>Bacillati</taxon>
        <taxon>Actinomycetota</taxon>
        <taxon>Actinomycetes</taxon>
        <taxon>Kitasatosporales</taxon>
        <taxon>Streptomycetaceae</taxon>
        <taxon>Streptomyces</taxon>
    </lineage>
</organism>
<accession>A0A1H9H2J9</accession>
<name>A0A1H9H2J9_9ACTN</name>
<feature type="compositionally biased region" description="Basic and acidic residues" evidence="1">
    <location>
        <begin position="49"/>
        <end position="66"/>
    </location>
</feature>
<protein>
    <submittedName>
        <fullName evidence="3">Uncharacterized protein</fullName>
    </submittedName>
</protein>
<feature type="transmembrane region" description="Helical" evidence="2">
    <location>
        <begin position="78"/>
        <end position="98"/>
    </location>
</feature>
<keyword evidence="4" id="KW-1185">Reference proteome</keyword>
<keyword evidence="2" id="KW-0812">Transmembrane</keyword>
<feature type="transmembrane region" description="Helical" evidence="2">
    <location>
        <begin position="110"/>
        <end position="131"/>
    </location>
</feature>
<reference evidence="3 4" key="1">
    <citation type="submission" date="2016-10" db="EMBL/GenBank/DDBJ databases">
        <authorList>
            <person name="de Groot N.N."/>
        </authorList>
    </citation>
    <scope>NUCLEOTIDE SEQUENCE [LARGE SCALE GENOMIC DNA]</scope>
    <source>
        <strain evidence="3 4">CGMCC 4.3519</strain>
    </source>
</reference>